<dbReference type="GO" id="GO:0006878">
    <property type="term" value="P:intracellular copper ion homeostasis"/>
    <property type="evidence" value="ECO:0007669"/>
    <property type="project" value="InterPro"/>
</dbReference>
<reference evidence="3" key="1">
    <citation type="submission" date="2016-09" db="EMBL/GenBank/DDBJ databases">
        <authorList>
            <person name="Varghese N."/>
            <person name="Submissions S."/>
        </authorList>
    </citation>
    <scope>NUCLEOTIDE SEQUENCE [LARGE SCALE GENOMIC DNA]</scope>
    <source>
        <strain evidence="3">ANC 4422</strain>
    </source>
</reference>
<feature type="chain" id="PRO_5017335352" evidence="1">
    <location>
        <begin position="27"/>
        <end position="247"/>
    </location>
</feature>
<name>A0A1G6GHA0_9GAMM</name>
<evidence type="ECO:0000313" key="3">
    <source>
        <dbReference type="Proteomes" id="UP000242501"/>
    </source>
</evidence>
<keyword evidence="1" id="KW-0732">Signal</keyword>
<dbReference type="OrthoDB" id="9778934at2"/>
<keyword evidence="3" id="KW-1185">Reference proteome</keyword>
<accession>A0A1G6GHA0</accession>
<dbReference type="STRING" id="1219383.SAMN05421733_101137"/>
<organism evidence="2 3">
    <name type="scientific">Acinetobacter boissieri</name>
    <dbReference type="NCBI Taxonomy" id="1219383"/>
    <lineage>
        <taxon>Bacteria</taxon>
        <taxon>Pseudomonadati</taxon>
        <taxon>Pseudomonadota</taxon>
        <taxon>Gammaproteobacteria</taxon>
        <taxon>Moraxellales</taxon>
        <taxon>Moraxellaceae</taxon>
        <taxon>Acinetobacter</taxon>
    </lineage>
</organism>
<proteinExistence type="predicted"/>
<dbReference type="EMBL" id="FMYL01000001">
    <property type="protein sequence ID" value="SDB81388.1"/>
    <property type="molecule type" value="Genomic_DNA"/>
</dbReference>
<dbReference type="GO" id="GO:0009279">
    <property type="term" value="C:cell outer membrane"/>
    <property type="evidence" value="ECO:0007669"/>
    <property type="project" value="InterPro"/>
</dbReference>
<protein>
    <submittedName>
        <fullName evidence="2">Copper resistance protein B</fullName>
    </submittedName>
</protein>
<dbReference type="InterPro" id="IPR007939">
    <property type="entry name" value="Cu-R_B_prcur"/>
</dbReference>
<feature type="signal peptide" evidence="1">
    <location>
        <begin position="1"/>
        <end position="26"/>
    </location>
</feature>
<dbReference type="SUPFAM" id="SSF103515">
    <property type="entry name" value="Autotransporter"/>
    <property type="match status" value="1"/>
</dbReference>
<dbReference type="GO" id="GO:0005507">
    <property type="term" value="F:copper ion binding"/>
    <property type="evidence" value="ECO:0007669"/>
    <property type="project" value="InterPro"/>
</dbReference>
<evidence type="ECO:0000256" key="1">
    <source>
        <dbReference type="SAM" id="SignalP"/>
    </source>
</evidence>
<dbReference type="AlphaFoldDB" id="A0A1G6GHA0"/>
<sequence>MQTTNQMMLKTLVSMALFGLSQLIFASSNTAHNNHHVSEHGGQVYQVTKFTNEWSVNKAGQGAFGSSLETLIGTDESRLFVEANVAKEESHVPNYNISALYSRNVSAFWDIQTGLKYQAERNNADSQRVDAVVGVLGLAPYFFETKAYFYAGQYGFVGASLEFERDFLLTQKLITQPYIEAEFVFHDQSKKAVKAGLSAFQTGIKTRYEINKRIRPFVDVAYAYEKGDKGSTVEKGWRYGLGVELTF</sequence>
<dbReference type="Pfam" id="PF05275">
    <property type="entry name" value="CopB"/>
    <property type="match status" value="1"/>
</dbReference>
<dbReference type="InterPro" id="IPR036709">
    <property type="entry name" value="Autotransporte_beta_dom_sf"/>
</dbReference>
<dbReference type="RefSeq" id="WP_092746411.1">
    <property type="nucleotide sequence ID" value="NZ_FMYL01000001.1"/>
</dbReference>
<gene>
    <name evidence="2" type="ORF">SAMN05421733_101137</name>
</gene>
<evidence type="ECO:0000313" key="2">
    <source>
        <dbReference type="EMBL" id="SDB81388.1"/>
    </source>
</evidence>
<dbReference type="Proteomes" id="UP000242501">
    <property type="component" value="Unassembled WGS sequence"/>
</dbReference>